<sequence>MGTKPCTNRKKLRFLCLHSFCTSGKIFETQLRMAGWMDAMAERVEFTFVDAPHERKGPVPKEVQQNFSGPYYQWWDANEDGSIYHGAHLSFAHLRDVMVQQGPFDGLMGFSQGGTMAALLTLLQARNHMLNGIEPFKCCLVIAGLPSRATEHQKAYDGLPVGSPMLYLVGEQDPLRSRSIVLTHHFRNPTILFHSRGHVVPNLTDREMERALSFLDRVIQKSDPGNEH</sequence>
<dbReference type="PANTHER" id="PTHR22778">
    <property type="entry name" value="OVARIAN CANCER GENE-2 PROTEIN-RELATED"/>
    <property type="match status" value="1"/>
</dbReference>
<dbReference type="EMBL" id="HBIS01001637">
    <property type="protein sequence ID" value="CAE0607628.1"/>
    <property type="molecule type" value="Transcribed_RNA"/>
</dbReference>
<evidence type="ECO:0000313" key="2">
    <source>
        <dbReference type="EMBL" id="CAE0607628.1"/>
    </source>
</evidence>
<gene>
    <name evidence="2" type="ORF">PSAL00342_LOCUS1445</name>
</gene>
<proteinExistence type="predicted"/>
<organism evidence="2">
    <name type="scientific">Picocystis salinarum</name>
    <dbReference type="NCBI Taxonomy" id="88271"/>
    <lineage>
        <taxon>Eukaryota</taxon>
        <taxon>Viridiplantae</taxon>
        <taxon>Chlorophyta</taxon>
        <taxon>Picocystophyceae</taxon>
        <taxon>Picocystales</taxon>
        <taxon>Picocystaceae</taxon>
        <taxon>Picocystis</taxon>
    </lineage>
</organism>
<feature type="domain" description="Serine hydrolase" evidence="1">
    <location>
        <begin position="10"/>
        <end position="205"/>
    </location>
</feature>
<evidence type="ECO:0000259" key="1">
    <source>
        <dbReference type="Pfam" id="PF03959"/>
    </source>
</evidence>
<dbReference type="InterPro" id="IPR005645">
    <property type="entry name" value="FSH-like_dom"/>
</dbReference>
<reference evidence="2" key="1">
    <citation type="submission" date="2021-01" db="EMBL/GenBank/DDBJ databases">
        <authorList>
            <person name="Corre E."/>
            <person name="Pelletier E."/>
            <person name="Niang G."/>
            <person name="Scheremetjew M."/>
            <person name="Finn R."/>
            <person name="Kale V."/>
            <person name="Holt S."/>
            <person name="Cochrane G."/>
            <person name="Meng A."/>
            <person name="Brown T."/>
            <person name="Cohen L."/>
        </authorList>
    </citation>
    <scope>NUCLEOTIDE SEQUENCE</scope>
    <source>
        <strain evidence="2">CCMP1897</strain>
    </source>
</reference>
<dbReference type="Pfam" id="PF03959">
    <property type="entry name" value="FSH1"/>
    <property type="match status" value="1"/>
</dbReference>
<dbReference type="AlphaFoldDB" id="A0A7S3U9T3"/>
<dbReference type="SUPFAM" id="SSF53474">
    <property type="entry name" value="alpha/beta-Hydrolases"/>
    <property type="match status" value="1"/>
</dbReference>
<accession>A0A7S3U9T3</accession>
<dbReference type="InterPro" id="IPR029058">
    <property type="entry name" value="AB_hydrolase_fold"/>
</dbReference>
<protein>
    <recommendedName>
        <fullName evidence="1">Serine hydrolase domain-containing protein</fullName>
    </recommendedName>
</protein>
<name>A0A7S3U9T3_9CHLO</name>
<dbReference type="PANTHER" id="PTHR22778:SF51">
    <property type="entry name" value="DIHYDROFOLATE REDUCTASE"/>
    <property type="match status" value="1"/>
</dbReference>
<dbReference type="Gene3D" id="3.40.50.1820">
    <property type="entry name" value="alpha/beta hydrolase"/>
    <property type="match status" value="1"/>
</dbReference>